<dbReference type="Proteomes" id="UP000007755">
    <property type="component" value="Unassembled WGS sequence"/>
</dbReference>
<evidence type="ECO:0008006" key="3">
    <source>
        <dbReference type="Google" id="ProtNLM"/>
    </source>
</evidence>
<reference evidence="1" key="1">
    <citation type="submission" date="2011-02" db="EMBL/GenBank/DDBJ databases">
        <title>The genome of the leaf-cutting ant Acromyrmex echinatior suggests key adaptations to social evolution and fungus farming.</title>
        <authorList>
            <person name="Nygaard S."/>
            <person name="Zhang G."/>
        </authorList>
    </citation>
    <scope>NUCLEOTIDE SEQUENCE</scope>
</reference>
<organism evidence="2">
    <name type="scientific">Acromyrmex echinatior</name>
    <name type="common">Panamanian leafcutter ant</name>
    <name type="synonym">Acromyrmex octospinosus echinatior</name>
    <dbReference type="NCBI Taxonomy" id="103372"/>
    <lineage>
        <taxon>Eukaryota</taxon>
        <taxon>Metazoa</taxon>
        <taxon>Ecdysozoa</taxon>
        <taxon>Arthropoda</taxon>
        <taxon>Hexapoda</taxon>
        <taxon>Insecta</taxon>
        <taxon>Pterygota</taxon>
        <taxon>Neoptera</taxon>
        <taxon>Endopterygota</taxon>
        <taxon>Hymenoptera</taxon>
        <taxon>Apocrita</taxon>
        <taxon>Aculeata</taxon>
        <taxon>Formicoidea</taxon>
        <taxon>Formicidae</taxon>
        <taxon>Myrmicinae</taxon>
        <taxon>Acromyrmex</taxon>
    </lineage>
</organism>
<proteinExistence type="predicted"/>
<dbReference type="EMBL" id="GL888207">
    <property type="protein sequence ID" value="EGI65062.1"/>
    <property type="molecule type" value="Genomic_DNA"/>
</dbReference>
<name>F4WL99_ACREC</name>
<evidence type="ECO:0000313" key="1">
    <source>
        <dbReference type="EMBL" id="EGI65062.1"/>
    </source>
</evidence>
<sequence>MDNACFAWSVVAALYSAERNADCESFYPHYMMVLNFQNIEFSKLHVKSIFAIEIHLHMIDCRRINDCAIRLPSDDDKWLSFNNYNRKKRIPFVVYADLECILEKTDSDQEASTRMYQHHHVFSIGYYVRCSYDDSLSKYRFCHDPDCVLQFVEKLKSLAYCVKKF</sequence>
<dbReference type="OrthoDB" id="414982at2759"/>
<dbReference type="PANTHER" id="PTHR31511:SF12">
    <property type="entry name" value="RHO TERMINATION FACTOR N-TERMINAL DOMAIN-CONTAINING PROTEIN"/>
    <property type="match status" value="1"/>
</dbReference>
<dbReference type="PANTHER" id="PTHR31511">
    <property type="entry name" value="PROTEIN CBG23764"/>
    <property type="match status" value="1"/>
</dbReference>
<keyword evidence="2" id="KW-1185">Reference proteome</keyword>
<gene>
    <name evidence="1" type="ORF">G5I_06523</name>
</gene>
<accession>F4WL99</accession>
<protein>
    <recommendedName>
        <fullName evidence="3">DNA-directed DNA polymerase</fullName>
    </recommendedName>
</protein>
<evidence type="ECO:0000313" key="2">
    <source>
        <dbReference type="Proteomes" id="UP000007755"/>
    </source>
</evidence>
<dbReference type="InParanoid" id="F4WL99"/>
<dbReference type="AlphaFoldDB" id="F4WL99"/>